<keyword evidence="3" id="KW-1185">Reference proteome</keyword>
<reference evidence="4" key="1">
    <citation type="submission" date="2017-02" db="UniProtKB">
        <authorList>
            <consortium name="WormBaseParasite"/>
        </authorList>
    </citation>
    <scope>IDENTIFICATION</scope>
</reference>
<feature type="region of interest" description="Disordered" evidence="1">
    <location>
        <begin position="67"/>
        <end position="86"/>
    </location>
</feature>
<accession>A0A0N4YA25</accession>
<dbReference type="EMBL" id="UYSL01020972">
    <property type="protein sequence ID" value="VDL76798.1"/>
    <property type="molecule type" value="Genomic_DNA"/>
</dbReference>
<organism evidence="4">
    <name type="scientific">Nippostrongylus brasiliensis</name>
    <name type="common">Rat hookworm</name>
    <dbReference type="NCBI Taxonomy" id="27835"/>
    <lineage>
        <taxon>Eukaryota</taxon>
        <taxon>Metazoa</taxon>
        <taxon>Ecdysozoa</taxon>
        <taxon>Nematoda</taxon>
        <taxon>Chromadorea</taxon>
        <taxon>Rhabditida</taxon>
        <taxon>Rhabditina</taxon>
        <taxon>Rhabditomorpha</taxon>
        <taxon>Strongyloidea</taxon>
        <taxon>Heligmosomidae</taxon>
        <taxon>Nippostrongylus</taxon>
    </lineage>
</organism>
<reference evidence="2 3" key="2">
    <citation type="submission" date="2018-11" db="EMBL/GenBank/DDBJ databases">
        <authorList>
            <consortium name="Pathogen Informatics"/>
        </authorList>
    </citation>
    <scope>NUCLEOTIDE SEQUENCE [LARGE SCALE GENOMIC DNA]</scope>
</reference>
<evidence type="ECO:0000256" key="1">
    <source>
        <dbReference type="SAM" id="MobiDB-lite"/>
    </source>
</evidence>
<evidence type="ECO:0000313" key="3">
    <source>
        <dbReference type="Proteomes" id="UP000271162"/>
    </source>
</evidence>
<dbReference type="Proteomes" id="UP000271162">
    <property type="component" value="Unassembled WGS sequence"/>
</dbReference>
<dbReference type="WBParaSite" id="NBR_0001320801-mRNA-1">
    <property type="protein sequence ID" value="NBR_0001320801-mRNA-1"/>
    <property type="gene ID" value="NBR_0001320801"/>
</dbReference>
<sequence>MTCRQKAAAHILTALRADFGSLVISLVVGTQNVIDFDFGKQTRAVAAADEADVGAVVVSEARQVDADTSSTIPELDEASNEPRTANVSVVSDGELRMFGAENPQRNRL</sequence>
<name>A0A0N4YA25_NIPBR</name>
<dbReference type="AlphaFoldDB" id="A0A0N4YA25"/>
<gene>
    <name evidence="2" type="ORF">NBR_LOCUS13209</name>
</gene>
<protein>
    <submittedName>
        <fullName evidence="2 4">Uncharacterized protein</fullName>
    </submittedName>
</protein>
<evidence type="ECO:0000313" key="2">
    <source>
        <dbReference type="EMBL" id="VDL76798.1"/>
    </source>
</evidence>
<evidence type="ECO:0000313" key="4">
    <source>
        <dbReference type="WBParaSite" id="NBR_0001320801-mRNA-1"/>
    </source>
</evidence>
<proteinExistence type="predicted"/>